<name>A0A4Y5ZBA6_9GAMM</name>
<evidence type="ECO:0008006" key="3">
    <source>
        <dbReference type="Google" id="ProtNLM"/>
    </source>
</evidence>
<dbReference type="InterPro" id="IPR011250">
    <property type="entry name" value="OMP/PagP_B-barrel"/>
</dbReference>
<dbReference type="Proteomes" id="UP000316093">
    <property type="component" value="Chromosome"/>
</dbReference>
<evidence type="ECO:0000313" key="1">
    <source>
        <dbReference type="EMBL" id="QDE41555.1"/>
    </source>
</evidence>
<organism evidence="1 2">
    <name type="scientific">Luteibacter pinisoli</name>
    <dbReference type="NCBI Taxonomy" id="2589080"/>
    <lineage>
        <taxon>Bacteria</taxon>
        <taxon>Pseudomonadati</taxon>
        <taxon>Pseudomonadota</taxon>
        <taxon>Gammaproteobacteria</taxon>
        <taxon>Lysobacterales</taxon>
        <taxon>Rhodanobacteraceae</taxon>
        <taxon>Luteibacter</taxon>
    </lineage>
</organism>
<dbReference type="AlphaFoldDB" id="A0A4Y5ZBA6"/>
<evidence type="ECO:0000313" key="2">
    <source>
        <dbReference type="Proteomes" id="UP000316093"/>
    </source>
</evidence>
<dbReference type="KEGG" id="lpy:FIV34_05335"/>
<sequence length="263" mass="29309">MFGAAAHAQDSTKKSQSPALDNVSVWVGGYYTNNDTTLGGQTRILNSNGDVNLEKDLDFKKHKTVPRVRLDFLIGEHQGFAFDWYEVDRSHSKTFNESVNVLGQPITASAFAKGDLKFSFGSAAYKWWFGTGNDVFGVGLGAAYYKVRGSIDASVTALGQTQSQSSSTDLDAWAPNLQLGWRHAFNDQWRMYVNASGVKKNGGQLNGHIYDTAIGLEWFPWQNVGFGAEYAYTRIKLHQDKSQYDLDLDMKLNGPAAYVRFRF</sequence>
<dbReference type="OrthoDB" id="8716343at2"/>
<proteinExistence type="predicted"/>
<dbReference type="EMBL" id="CP041046">
    <property type="protein sequence ID" value="QDE41555.1"/>
    <property type="molecule type" value="Genomic_DNA"/>
</dbReference>
<keyword evidence="2" id="KW-1185">Reference proteome</keyword>
<gene>
    <name evidence="1" type="ORF">FIV34_05335</name>
</gene>
<dbReference type="SUPFAM" id="SSF56925">
    <property type="entry name" value="OMPA-like"/>
    <property type="match status" value="1"/>
</dbReference>
<protein>
    <recommendedName>
        <fullName evidence="3">Porin family protein</fullName>
    </recommendedName>
</protein>
<accession>A0A4Y5ZBA6</accession>
<reference evidence="1 2" key="1">
    <citation type="submission" date="2019-06" db="EMBL/GenBank/DDBJ databases">
        <title>A complete genome sequence for Luteibacter pinisoli MAH-14.</title>
        <authorList>
            <person name="Baltrus D.A."/>
        </authorList>
    </citation>
    <scope>NUCLEOTIDE SEQUENCE [LARGE SCALE GENOMIC DNA]</scope>
    <source>
        <strain evidence="1 2">MAH-14</strain>
    </source>
</reference>